<sequence length="15" mass="1610">MGFDPAAFKAAGWIK</sequence>
<proteinExistence type="predicted"/>
<name>A0AAE1KFD0_9FABA</name>
<evidence type="ECO:0000313" key="1">
    <source>
        <dbReference type="EMBL" id="KAK4273619.1"/>
    </source>
</evidence>
<protein>
    <submittedName>
        <fullName evidence="1">Uncharacterized protein</fullName>
    </submittedName>
</protein>
<dbReference type="Proteomes" id="UP001293593">
    <property type="component" value="Unassembled WGS sequence"/>
</dbReference>
<accession>A0AAE1KFD0</accession>
<organism evidence="1 2">
    <name type="scientific">Acacia crassicarpa</name>
    <name type="common">northern wattle</name>
    <dbReference type="NCBI Taxonomy" id="499986"/>
    <lineage>
        <taxon>Eukaryota</taxon>
        <taxon>Viridiplantae</taxon>
        <taxon>Streptophyta</taxon>
        <taxon>Embryophyta</taxon>
        <taxon>Tracheophyta</taxon>
        <taxon>Spermatophyta</taxon>
        <taxon>Magnoliopsida</taxon>
        <taxon>eudicotyledons</taxon>
        <taxon>Gunneridae</taxon>
        <taxon>Pentapetalae</taxon>
        <taxon>rosids</taxon>
        <taxon>fabids</taxon>
        <taxon>Fabales</taxon>
        <taxon>Fabaceae</taxon>
        <taxon>Caesalpinioideae</taxon>
        <taxon>mimosoid clade</taxon>
        <taxon>Acacieae</taxon>
        <taxon>Acacia</taxon>
    </lineage>
</organism>
<gene>
    <name evidence="1" type="ORF">QN277_021986</name>
</gene>
<evidence type="ECO:0000313" key="2">
    <source>
        <dbReference type="Proteomes" id="UP001293593"/>
    </source>
</evidence>
<reference evidence="1" key="1">
    <citation type="submission" date="2023-10" db="EMBL/GenBank/DDBJ databases">
        <title>Chromosome-level genome of the transformable northern wattle, Acacia crassicarpa.</title>
        <authorList>
            <person name="Massaro I."/>
            <person name="Sinha N.R."/>
            <person name="Poethig S."/>
            <person name="Leichty A.R."/>
        </authorList>
    </citation>
    <scope>NUCLEOTIDE SEQUENCE</scope>
    <source>
        <strain evidence="1">Acra3RX</strain>
        <tissue evidence="1">Leaf</tissue>
    </source>
</reference>
<dbReference type="EMBL" id="JAWXYG010000005">
    <property type="protein sequence ID" value="KAK4273619.1"/>
    <property type="molecule type" value="Genomic_DNA"/>
</dbReference>
<comment type="caution">
    <text evidence="1">The sequence shown here is derived from an EMBL/GenBank/DDBJ whole genome shotgun (WGS) entry which is preliminary data.</text>
</comment>
<keyword evidence="2" id="KW-1185">Reference proteome</keyword>